<name>A0A5E4N6E2_9HEMI</name>
<evidence type="ECO:0000313" key="9">
    <source>
        <dbReference type="Proteomes" id="UP000325440"/>
    </source>
</evidence>
<evidence type="ECO:0000313" key="8">
    <source>
        <dbReference type="EMBL" id="VVC40274.1"/>
    </source>
</evidence>
<dbReference type="InterPro" id="IPR029058">
    <property type="entry name" value="AB_hydrolase_fold"/>
</dbReference>
<dbReference type="GO" id="GO:0016042">
    <property type="term" value="P:lipid catabolic process"/>
    <property type="evidence" value="ECO:0007669"/>
    <property type="project" value="TreeGrafter"/>
</dbReference>
<evidence type="ECO:0000259" key="7">
    <source>
        <dbReference type="Pfam" id="PF00151"/>
    </source>
</evidence>
<dbReference type="EMBL" id="CABPRJ010001902">
    <property type="protein sequence ID" value="VVC40275.1"/>
    <property type="molecule type" value="Genomic_DNA"/>
</dbReference>
<keyword evidence="3" id="KW-0964">Secreted</keyword>
<feature type="signal peptide" evidence="6">
    <location>
        <begin position="1"/>
        <end position="24"/>
    </location>
</feature>
<dbReference type="InterPro" id="IPR013818">
    <property type="entry name" value="Lipase"/>
</dbReference>
<reference evidence="8 9" key="1">
    <citation type="submission" date="2019-08" db="EMBL/GenBank/DDBJ databases">
        <authorList>
            <person name="Alioto T."/>
            <person name="Alioto T."/>
            <person name="Gomez Garrido J."/>
        </authorList>
    </citation>
    <scope>NUCLEOTIDE SEQUENCE [LARGE SCALE GENOMIC DNA]</scope>
</reference>
<organism evidence="8 9">
    <name type="scientific">Cinara cedri</name>
    <dbReference type="NCBI Taxonomy" id="506608"/>
    <lineage>
        <taxon>Eukaryota</taxon>
        <taxon>Metazoa</taxon>
        <taxon>Ecdysozoa</taxon>
        <taxon>Arthropoda</taxon>
        <taxon>Hexapoda</taxon>
        <taxon>Insecta</taxon>
        <taxon>Pterygota</taxon>
        <taxon>Neoptera</taxon>
        <taxon>Paraneoptera</taxon>
        <taxon>Hemiptera</taxon>
        <taxon>Sternorrhyncha</taxon>
        <taxon>Aphidomorpha</taxon>
        <taxon>Aphidoidea</taxon>
        <taxon>Aphididae</taxon>
        <taxon>Lachninae</taxon>
        <taxon>Cinara</taxon>
    </lineage>
</organism>
<dbReference type="AlphaFoldDB" id="A0A5E4N6E2"/>
<evidence type="ECO:0000256" key="4">
    <source>
        <dbReference type="RuleBase" id="RU004262"/>
    </source>
</evidence>
<dbReference type="SUPFAM" id="SSF53474">
    <property type="entry name" value="alpha/beta-Hydrolases"/>
    <property type="match status" value="1"/>
</dbReference>
<dbReference type="Proteomes" id="UP000325440">
    <property type="component" value="Unassembled WGS sequence"/>
</dbReference>
<dbReference type="Pfam" id="PF00151">
    <property type="entry name" value="Lipase"/>
    <property type="match status" value="1"/>
</dbReference>
<feature type="domain" description="Lipase" evidence="7">
    <location>
        <begin position="30"/>
        <end position="279"/>
    </location>
</feature>
<keyword evidence="6" id="KW-0732">Signal</keyword>
<keyword evidence="8" id="KW-0378">Hydrolase</keyword>
<dbReference type="GO" id="GO:0017171">
    <property type="term" value="F:serine hydrolase activity"/>
    <property type="evidence" value="ECO:0007669"/>
    <property type="project" value="TreeGrafter"/>
</dbReference>
<evidence type="ECO:0000256" key="5">
    <source>
        <dbReference type="SAM" id="MobiDB-lite"/>
    </source>
</evidence>
<dbReference type="PANTHER" id="PTHR11610">
    <property type="entry name" value="LIPASE"/>
    <property type="match status" value="1"/>
</dbReference>
<dbReference type="OrthoDB" id="199913at2759"/>
<feature type="chain" id="PRO_5033849456" evidence="6">
    <location>
        <begin position="25"/>
        <end position="345"/>
    </location>
</feature>
<dbReference type="EMBL" id="CABPRJ010001902">
    <property type="protein sequence ID" value="VVC40274.1"/>
    <property type="molecule type" value="Genomic_DNA"/>
</dbReference>
<dbReference type="Gene3D" id="3.40.50.1820">
    <property type="entry name" value="alpha/beta hydrolase"/>
    <property type="match status" value="1"/>
</dbReference>
<evidence type="ECO:0000256" key="1">
    <source>
        <dbReference type="ARBA" id="ARBA00004613"/>
    </source>
</evidence>
<protein>
    <submittedName>
        <fullName evidence="8">Lipase/vitellogenin,Alpha/Beta hydrolase fold</fullName>
    </submittedName>
</protein>
<proteinExistence type="inferred from homology"/>
<sequence>MFVLEKVFLGGIVLFFICTRSSYTDHTDLVRPVECFEATDECPNKYITFYLYRKDNEKKPTFAVITEDTIDTVEFSPSDTLKILIHGIKGEQNDKFNILIRDAYFSKADYNIITVVYTPLGPTLRCYQETLLNMKIIARCTVRLLQKILEKNSNIKYRHLIGFSLGAQIAGNIAIIWNDENKIDKLERITALDPASPHLENGRSLLNADSATVVDVIHSNSGVLGQILPIGTVDFYANGGIRQPGCEHDEHPVYCHHHRAYYYFAESITHEKTIHGFFATLSGSCSDKDFSLLGGDFQDVHVMVGEYLELETRGVYYFNTNSEPPFSPNATDTTSQVFETPQPNS</sequence>
<comment type="similarity">
    <text evidence="2 4">Belongs to the AB hydrolase superfamily. Lipase family.</text>
</comment>
<evidence type="ECO:0000256" key="6">
    <source>
        <dbReference type="SAM" id="SignalP"/>
    </source>
</evidence>
<dbReference type="PANTHER" id="PTHR11610:SF173">
    <property type="entry name" value="LIPASE DOMAIN-CONTAINING PROTEIN-RELATED"/>
    <property type="match status" value="1"/>
</dbReference>
<keyword evidence="9" id="KW-1185">Reference proteome</keyword>
<gene>
    <name evidence="8" type="ORF">CINCED_3A008732</name>
</gene>
<dbReference type="InterPro" id="IPR000734">
    <property type="entry name" value="TAG_lipase"/>
</dbReference>
<evidence type="ECO:0000256" key="2">
    <source>
        <dbReference type="ARBA" id="ARBA00010701"/>
    </source>
</evidence>
<comment type="subcellular location">
    <subcellularLocation>
        <location evidence="1">Secreted</location>
    </subcellularLocation>
</comment>
<evidence type="ECO:0000256" key="3">
    <source>
        <dbReference type="ARBA" id="ARBA00022525"/>
    </source>
</evidence>
<feature type="region of interest" description="Disordered" evidence="5">
    <location>
        <begin position="326"/>
        <end position="345"/>
    </location>
</feature>
<dbReference type="GO" id="GO:0016298">
    <property type="term" value="F:lipase activity"/>
    <property type="evidence" value="ECO:0007669"/>
    <property type="project" value="InterPro"/>
</dbReference>
<accession>A0A5E4N6E2</accession>
<dbReference type="GO" id="GO:0005615">
    <property type="term" value="C:extracellular space"/>
    <property type="evidence" value="ECO:0007669"/>
    <property type="project" value="TreeGrafter"/>
</dbReference>